<keyword evidence="3" id="KW-1185">Reference proteome</keyword>
<sequence length="404" mass="46449">MPPTKRKVDDAIHVPRKSSRPSITPDRYGQSSRADLQEKLQYDQQSSMTIPSLSVDSIEAIFEEYDRLVSFMPLQRSGSDKEVLRRHKEIEKATAAIFDIHQRAQEKITALCQQINWHTMWQHPGWKDPKWYWNGNIFDLDGEQICATFEEHPIQDTSDFRRYLARVMNGNLPKGDTGSYCEYDEKITAIMTSVGRSHDPRASFNTFQLSNTILEGVTCTKYKGENVLPTIMRRINESESLREGMITRIRTCLRNAGGEYLDCAAARRSIWRSYASALSQDEDVHAYHDCVHGYLLRILEQLQLKAKEGIRRNTYLAVGTKLPTELADLVLNAALLAEEVPLGTSIAEEVEVVYQPAEHWDKEVLRRKKVLEKYSCVFVQYDRSDDPTRYGGMFRATGFARRPK</sequence>
<organism evidence="2 3">
    <name type="scientific">Passalora fulva</name>
    <name type="common">Tomato leaf mold</name>
    <name type="synonym">Cladosporium fulvum</name>
    <dbReference type="NCBI Taxonomy" id="5499"/>
    <lineage>
        <taxon>Eukaryota</taxon>
        <taxon>Fungi</taxon>
        <taxon>Dikarya</taxon>
        <taxon>Ascomycota</taxon>
        <taxon>Pezizomycotina</taxon>
        <taxon>Dothideomycetes</taxon>
        <taxon>Dothideomycetidae</taxon>
        <taxon>Mycosphaerellales</taxon>
        <taxon>Mycosphaerellaceae</taxon>
        <taxon>Fulvia</taxon>
    </lineage>
</organism>
<evidence type="ECO:0000313" key="3">
    <source>
        <dbReference type="Proteomes" id="UP000756132"/>
    </source>
</evidence>
<gene>
    <name evidence="2" type="ORF">CLAFUR5_07684</name>
</gene>
<evidence type="ECO:0000313" key="2">
    <source>
        <dbReference type="EMBL" id="UJO19511.1"/>
    </source>
</evidence>
<accession>A0A9Q8URA3</accession>
<dbReference type="EMBL" id="CP090168">
    <property type="protein sequence ID" value="UJO19511.1"/>
    <property type="molecule type" value="Genomic_DNA"/>
</dbReference>
<proteinExistence type="predicted"/>
<protein>
    <submittedName>
        <fullName evidence="2">Uncharacterized protein</fullName>
    </submittedName>
</protein>
<name>A0A9Q8URA3_PASFU</name>
<reference evidence="2" key="1">
    <citation type="submission" date="2021-12" db="EMBL/GenBank/DDBJ databases">
        <authorList>
            <person name="Zaccaron A."/>
            <person name="Stergiopoulos I."/>
        </authorList>
    </citation>
    <scope>NUCLEOTIDE SEQUENCE</scope>
    <source>
        <strain evidence="2">Race5_Kim</strain>
    </source>
</reference>
<dbReference type="Proteomes" id="UP000756132">
    <property type="component" value="Chromosome 6"/>
</dbReference>
<dbReference type="RefSeq" id="XP_047763877.1">
    <property type="nucleotide sequence ID" value="XM_047906832.1"/>
</dbReference>
<dbReference type="GeneID" id="71987562"/>
<feature type="region of interest" description="Disordered" evidence="1">
    <location>
        <begin position="1"/>
        <end position="34"/>
    </location>
</feature>
<evidence type="ECO:0000256" key="1">
    <source>
        <dbReference type="SAM" id="MobiDB-lite"/>
    </source>
</evidence>
<reference evidence="2" key="2">
    <citation type="journal article" date="2022" name="Microb. Genom.">
        <title>A chromosome-scale genome assembly of the tomato pathogen Cladosporium fulvum reveals a compartmentalized genome architecture and the presence of a dispensable chromosome.</title>
        <authorList>
            <person name="Zaccaron A.Z."/>
            <person name="Chen L.H."/>
            <person name="Samaras A."/>
            <person name="Stergiopoulos I."/>
        </authorList>
    </citation>
    <scope>NUCLEOTIDE SEQUENCE</scope>
    <source>
        <strain evidence="2">Race5_Kim</strain>
    </source>
</reference>
<dbReference type="KEGG" id="ffu:CLAFUR5_07684"/>
<dbReference type="OrthoDB" id="10681080at2759"/>
<feature type="compositionally biased region" description="Basic and acidic residues" evidence="1">
    <location>
        <begin position="1"/>
        <end position="13"/>
    </location>
</feature>
<dbReference type="AlphaFoldDB" id="A0A9Q8URA3"/>